<dbReference type="InterPro" id="IPR036388">
    <property type="entry name" value="WH-like_DNA-bd_sf"/>
</dbReference>
<feature type="domain" description="HTH crp-type" evidence="6">
    <location>
        <begin position="138"/>
        <end position="211"/>
    </location>
</feature>
<evidence type="ECO:0000256" key="3">
    <source>
        <dbReference type="ARBA" id="ARBA00023159"/>
    </source>
</evidence>
<dbReference type="InterPro" id="IPR050397">
    <property type="entry name" value="Env_Response_Regulators"/>
</dbReference>
<evidence type="ECO:0000256" key="4">
    <source>
        <dbReference type="ARBA" id="ARBA00023163"/>
    </source>
</evidence>
<dbReference type="SMART" id="SM00419">
    <property type="entry name" value="HTH_CRP"/>
    <property type="match status" value="1"/>
</dbReference>
<dbReference type="PROSITE" id="PS50042">
    <property type="entry name" value="CNMP_BINDING_3"/>
    <property type="match status" value="1"/>
</dbReference>
<feature type="domain" description="Cyclic nucleotide-binding" evidence="5">
    <location>
        <begin position="4"/>
        <end position="107"/>
    </location>
</feature>
<keyword evidence="4" id="KW-0804">Transcription</keyword>
<dbReference type="SUPFAM" id="SSF46785">
    <property type="entry name" value="Winged helix' DNA-binding domain"/>
    <property type="match status" value="1"/>
</dbReference>
<dbReference type="PROSITE" id="PS51063">
    <property type="entry name" value="HTH_CRP_2"/>
    <property type="match status" value="1"/>
</dbReference>
<dbReference type="AlphaFoldDB" id="A0A1I1X153"/>
<reference evidence="8" key="1">
    <citation type="submission" date="2016-10" db="EMBL/GenBank/DDBJ databases">
        <authorList>
            <person name="Varghese N."/>
            <person name="Submissions S."/>
        </authorList>
    </citation>
    <scope>NUCLEOTIDE SEQUENCE [LARGE SCALE GENOMIC DNA]</scope>
    <source>
        <strain evidence="8">DSM 22530</strain>
    </source>
</reference>
<dbReference type="PANTHER" id="PTHR24567">
    <property type="entry name" value="CRP FAMILY TRANSCRIPTIONAL REGULATORY PROTEIN"/>
    <property type="match status" value="1"/>
</dbReference>
<dbReference type="SUPFAM" id="SSF51206">
    <property type="entry name" value="cAMP-binding domain-like"/>
    <property type="match status" value="1"/>
</dbReference>
<dbReference type="GO" id="GO:0003700">
    <property type="term" value="F:DNA-binding transcription factor activity"/>
    <property type="evidence" value="ECO:0007669"/>
    <property type="project" value="TreeGrafter"/>
</dbReference>
<evidence type="ECO:0000256" key="2">
    <source>
        <dbReference type="ARBA" id="ARBA00023125"/>
    </source>
</evidence>
<evidence type="ECO:0000313" key="8">
    <source>
        <dbReference type="Proteomes" id="UP000199474"/>
    </source>
</evidence>
<keyword evidence="3" id="KW-0010">Activator</keyword>
<dbReference type="STRING" id="640948.SAMN05216238_10758"/>
<keyword evidence="1" id="KW-0805">Transcription regulation</keyword>
<evidence type="ECO:0000259" key="6">
    <source>
        <dbReference type="PROSITE" id="PS51063"/>
    </source>
</evidence>
<dbReference type="OrthoDB" id="9810708at2"/>
<dbReference type="InterPro" id="IPR000595">
    <property type="entry name" value="cNMP-bd_dom"/>
</dbReference>
<organism evidence="7 8">
    <name type="scientific">Lentibacillus persicus</name>
    <dbReference type="NCBI Taxonomy" id="640948"/>
    <lineage>
        <taxon>Bacteria</taxon>
        <taxon>Bacillati</taxon>
        <taxon>Bacillota</taxon>
        <taxon>Bacilli</taxon>
        <taxon>Bacillales</taxon>
        <taxon>Bacillaceae</taxon>
        <taxon>Lentibacillus</taxon>
    </lineage>
</organism>
<evidence type="ECO:0000259" key="5">
    <source>
        <dbReference type="PROSITE" id="PS50042"/>
    </source>
</evidence>
<dbReference type="InterPro" id="IPR012318">
    <property type="entry name" value="HTH_CRP"/>
</dbReference>
<dbReference type="RefSeq" id="WP_090085186.1">
    <property type="nucleotide sequence ID" value="NZ_FOMR01000007.1"/>
</dbReference>
<dbReference type="InterPro" id="IPR018490">
    <property type="entry name" value="cNMP-bd_dom_sf"/>
</dbReference>
<dbReference type="Gene3D" id="1.10.10.10">
    <property type="entry name" value="Winged helix-like DNA-binding domain superfamily/Winged helix DNA-binding domain"/>
    <property type="match status" value="1"/>
</dbReference>
<dbReference type="Gene3D" id="2.60.120.10">
    <property type="entry name" value="Jelly Rolls"/>
    <property type="match status" value="1"/>
</dbReference>
<dbReference type="Proteomes" id="UP000199474">
    <property type="component" value="Unassembled WGS sequence"/>
</dbReference>
<dbReference type="PANTHER" id="PTHR24567:SF74">
    <property type="entry name" value="HTH-TYPE TRANSCRIPTIONAL REGULATOR ARCR"/>
    <property type="match status" value="1"/>
</dbReference>
<dbReference type="GO" id="GO:0003677">
    <property type="term" value="F:DNA binding"/>
    <property type="evidence" value="ECO:0007669"/>
    <property type="project" value="UniProtKB-KW"/>
</dbReference>
<dbReference type="InterPro" id="IPR036390">
    <property type="entry name" value="WH_DNA-bd_sf"/>
</dbReference>
<proteinExistence type="predicted"/>
<evidence type="ECO:0000313" key="7">
    <source>
        <dbReference type="EMBL" id="SFE01062.1"/>
    </source>
</evidence>
<sequence>MEPILERLSTKDQKSLIAKSKMLHIPKNAIIFENGAPADYLYFIHKGNVRIFKQIEPNKELTIFTRGEQDGFGEIGVFGAQKYSNSAKTLQDSMVYAIERSDLEEALSEDGRLSLHFTRWLAESLEGSKAKIRDYIAFGSEGAVASIFIRYSNMHGVVTPEGVRITEPIMIQDISKHIAVSRETVSRIVNKWKDQGIITNENKYFLIKDMEYFRKLLVCEQCNVDNCVL</sequence>
<protein>
    <submittedName>
        <fullName evidence="7">CRP/FNR family transcriptional regulator, anaerobic regulatory protein</fullName>
    </submittedName>
</protein>
<gene>
    <name evidence="7" type="ORF">SAMN05216238_10758</name>
</gene>
<dbReference type="Pfam" id="PF13545">
    <property type="entry name" value="HTH_Crp_2"/>
    <property type="match status" value="1"/>
</dbReference>
<dbReference type="SMART" id="SM00100">
    <property type="entry name" value="cNMP"/>
    <property type="match status" value="1"/>
</dbReference>
<dbReference type="GO" id="GO:0005829">
    <property type="term" value="C:cytosol"/>
    <property type="evidence" value="ECO:0007669"/>
    <property type="project" value="TreeGrafter"/>
</dbReference>
<dbReference type="EMBL" id="FOMR01000007">
    <property type="protein sequence ID" value="SFE01062.1"/>
    <property type="molecule type" value="Genomic_DNA"/>
</dbReference>
<name>A0A1I1X153_9BACI</name>
<dbReference type="InterPro" id="IPR014710">
    <property type="entry name" value="RmlC-like_jellyroll"/>
</dbReference>
<dbReference type="CDD" id="cd00038">
    <property type="entry name" value="CAP_ED"/>
    <property type="match status" value="1"/>
</dbReference>
<keyword evidence="2" id="KW-0238">DNA-binding</keyword>
<evidence type="ECO:0000256" key="1">
    <source>
        <dbReference type="ARBA" id="ARBA00023015"/>
    </source>
</evidence>
<accession>A0A1I1X153</accession>
<keyword evidence="8" id="KW-1185">Reference proteome</keyword>
<dbReference type="Pfam" id="PF00027">
    <property type="entry name" value="cNMP_binding"/>
    <property type="match status" value="1"/>
</dbReference>